<organism evidence="3 4">
    <name type="scientific">Amanita thiersii Skay4041</name>
    <dbReference type="NCBI Taxonomy" id="703135"/>
    <lineage>
        <taxon>Eukaryota</taxon>
        <taxon>Fungi</taxon>
        <taxon>Dikarya</taxon>
        <taxon>Basidiomycota</taxon>
        <taxon>Agaricomycotina</taxon>
        <taxon>Agaricomycetes</taxon>
        <taxon>Agaricomycetidae</taxon>
        <taxon>Agaricales</taxon>
        <taxon>Pluteineae</taxon>
        <taxon>Amanitaceae</taxon>
        <taxon>Amanita</taxon>
    </lineage>
</organism>
<dbReference type="InterPro" id="IPR045339">
    <property type="entry name" value="DUF6534"/>
</dbReference>
<feature type="transmembrane region" description="Helical" evidence="1">
    <location>
        <begin position="97"/>
        <end position="117"/>
    </location>
</feature>
<keyword evidence="1" id="KW-0812">Transmembrane</keyword>
<evidence type="ECO:0000313" key="3">
    <source>
        <dbReference type="EMBL" id="PFH46590.1"/>
    </source>
</evidence>
<dbReference type="Proteomes" id="UP000242287">
    <property type="component" value="Unassembled WGS sequence"/>
</dbReference>
<dbReference type="PANTHER" id="PTHR40465:SF1">
    <property type="entry name" value="DUF6534 DOMAIN-CONTAINING PROTEIN"/>
    <property type="match status" value="1"/>
</dbReference>
<evidence type="ECO:0000256" key="1">
    <source>
        <dbReference type="SAM" id="Phobius"/>
    </source>
</evidence>
<feature type="domain" description="DUF6534" evidence="2">
    <location>
        <begin position="185"/>
        <end position="271"/>
    </location>
</feature>
<keyword evidence="1" id="KW-1133">Transmembrane helix</keyword>
<gene>
    <name evidence="3" type="ORF">AMATHDRAFT_69523</name>
</gene>
<dbReference type="PANTHER" id="PTHR40465">
    <property type="entry name" value="CHROMOSOME 1, WHOLE GENOME SHOTGUN SEQUENCE"/>
    <property type="match status" value="1"/>
</dbReference>
<feature type="transmembrane region" description="Helical" evidence="1">
    <location>
        <begin position="220"/>
        <end position="242"/>
    </location>
</feature>
<protein>
    <recommendedName>
        <fullName evidence="2">DUF6534 domain-containing protein</fullName>
    </recommendedName>
</protein>
<feature type="transmembrane region" description="Helical" evidence="1">
    <location>
        <begin position="248"/>
        <end position="268"/>
    </location>
</feature>
<feature type="transmembrane region" description="Helical" evidence="1">
    <location>
        <begin position="44"/>
        <end position="64"/>
    </location>
</feature>
<reference evidence="3 4" key="1">
    <citation type="submission" date="2014-02" db="EMBL/GenBank/DDBJ databases">
        <title>Transposable element dynamics among asymbiotic and ectomycorrhizal Amanita fungi.</title>
        <authorList>
            <consortium name="DOE Joint Genome Institute"/>
            <person name="Hess J."/>
            <person name="Skrede I."/>
            <person name="Wolfe B."/>
            <person name="LaButti K."/>
            <person name="Ohm R.A."/>
            <person name="Grigoriev I.V."/>
            <person name="Pringle A."/>
        </authorList>
    </citation>
    <scope>NUCLEOTIDE SEQUENCE [LARGE SCALE GENOMIC DNA]</scope>
    <source>
        <strain evidence="3 4">SKay4041</strain>
    </source>
</reference>
<dbReference type="OrthoDB" id="2536347at2759"/>
<dbReference type="STRING" id="703135.A0A2A9NFV9"/>
<dbReference type="AlphaFoldDB" id="A0A2A9NFV9"/>
<keyword evidence="4" id="KW-1185">Reference proteome</keyword>
<feature type="transmembrane region" description="Helical" evidence="1">
    <location>
        <begin position="176"/>
        <end position="200"/>
    </location>
</feature>
<dbReference type="EMBL" id="KZ302177">
    <property type="protein sequence ID" value="PFH46590.1"/>
    <property type="molecule type" value="Genomic_DNA"/>
</dbReference>
<keyword evidence="1" id="KW-0472">Membrane</keyword>
<evidence type="ECO:0000313" key="4">
    <source>
        <dbReference type="Proteomes" id="UP000242287"/>
    </source>
</evidence>
<feature type="transmembrane region" description="Helical" evidence="1">
    <location>
        <begin position="6"/>
        <end position="32"/>
    </location>
</feature>
<evidence type="ECO:0000259" key="2">
    <source>
        <dbReference type="Pfam" id="PF20152"/>
    </source>
</evidence>
<dbReference type="Pfam" id="PF20152">
    <property type="entry name" value="DUF6534"/>
    <property type="match status" value="1"/>
</dbReference>
<sequence length="336" mass="37569">MDPDAPLTYLLIGVVLNWAFYGVLTVQTYLYYIAFPHDKKWTKAVVYAIYVLELVHTIFMTWVYRSAVKYLVLAASTDMESAFRVVDWSTLLRTATVLSFLIPLIGGLVSFITNLTYAYRIHVVTSSRVLTWVIIVLNLLQFIFAVVFACMATWAGRSSQHPESILGNQIYNSGQITGLMWLSLSVISDVSIAVTMVYSLSREKILSKEIRQKVSQLLRLTIETGSATAIMNIITLILLATARWTGTLYLATLVVLSKMYGNAMMVLLNNRISIPGSRRESPTLDAVWSELTTLSFQTTQATQHMHIGVFPEPKTVAHVHGEATLTTTTDNRNVEG</sequence>
<accession>A0A2A9NFV9</accession>
<name>A0A2A9NFV9_9AGAR</name>
<feature type="transmembrane region" description="Helical" evidence="1">
    <location>
        <begin position="129"/>
        <end position="156"/>
    </location>
</feature>
<proteinExistence type="predicted"/>